<name>A0A9N9IDP9_9GLOM</name>
<evidence type="ECO:0000256" key="4">
    <source>
        <dbReference type="ARBA" id="ARBA00022490"/>
    </source>
</evidence>
<evidence type="ECO:0000259" key="9">
    <source>
        <dbReference type="Pfam" id="PF25529"/>
    </source>
</evidence>
<accession>A0A9N9IDP9</accession>
<comment type="catalytic activity">
    <reaction evidence="7">
        <text>an N(4)-(oligosaccharide-(1-&gt;3)-[oligosaccharide-(1-&gt;6)]-beta-D-Man-(1-&gt;4)-beta-D-GlcNAc-(1-&gt;4)-alpha-D-GlcNAc)-L-asparaginyl-[protein] + H2O = an oligosaccharide-(1-&gt;3)-[oligosaccharide-(1-&gt;6)]-beta-D-Man-(1-&gt;4)-D-GlcNAc + N(4)-(N-acetyl-beta-D-glucosaminyl)-L-asparaginyl-[protein]</text>
        <dbReference type="Rhea" id="RHEA:73067"/>
        <dbReference type="Rhea" id="RHEA-COMP:12603"/>
        <dbReference type="Rhea" id="RHEA-COMP:18176"/>
        <dbReference type="ChEBI" id="CHEBI:15377"/>
        <dbReference type="ChEBI" id="CHEBI:132248"/>
        <dbReference type="ChEBI" id="CHEBI:192714"/>
        <dbReference type="ChEBI" id="CHEBI:192715"/>
        <dbReference type="EC" id="3.2.1.96"/>
    </reaction>
</comment>
<dbReference type="AlphaFoldDB" id="A0A9N9IDP9"/>
<dbReference type="InterPro" id="IPR032979">
    <property type="entry name" value="ENGase"/>
</dbReference>
<proteinExistence type="inferred from homology"/>
<dbReference type="Gene3D" id="3.20.20.80">
    <property type="entry name" value="Glycosidases"/>
    <property type="match status" value="1"/>
</dbReference>
<evidence type="ECO:0000256" key="1">
    <source>
        <dbReference type="ARBA" id="ARBA00004514"/>
    </source>
</evidence>
<dbReference type="PANTHER" id="PTHR13246:SF1">
    <property type="entry name" value="CYTOSOLIC ENDO-BETA-N-ACETYLGLUCOSAMINIDASE"/>
    <property type="match status" value="1"/>
</dbReference>
<dbReference type="GO" id="GO:0005829">
    <property type="term" value="C:cytosol"/>
    <property type="evidence" value="ECO:0007669"/>
    <property type="project" value="UniProtKB-SubCell"/>
</dbReference>
<dbReference type="Pfam" id="PF25529">
    <property type="entry name" value="Ig_ENGASE1_C"/>
    <property type="match status" value="1"/>
</dbReference>
<dbReference type="Proteomes" id="UP000789405">
    <property type="component" value="Unassembled WGS sequence"/>
</dbReference>
<dbReference type="Gene3D" id="2.60.120.260">
    <property type="entry name" value="Galactose-binding domain-like"/>
    <property type="match status" value="1"/>
</dbReference>
<keyword evidence="6" id="KW-0326">Glycosidase</keyword>
<reference evidence="10" key="1">
    <citation type="submission" date="2021-06" db="EMBL/GenBank/DDBJ databases">
        <authorList>
            <person name="Kallberg Y."/>
            <person name="Tangrot J."/>
            <person name="Rosling A."/>
        </authorList>
    </citation>
    <scope>NUCLEOTIDE SEQUENCE</scope>
    <source>
        <strain evidence="10">MA453B</strain>
    </source>
</reference>
<comment type="similarity">
    <text evidence="2">Belongs to the glycosyl hydrolase 85 family.</text>
</comment>
<evidence type="ECO:0000259" key="8">
    <source>
        <dbReference type="Pfam" id="PF03644"/>
    </source>
</evidence>
<feature type="non-terminal residue" evidence="10">
    <location>
        <position position="774"/>
    </location>
</feature>
<evidence type="ECO:0000313" key="11">
    <source>
        <dbReference type="Proteomes" id="UP000789405"/>
    </source>
</evidence>
<dbReference type="OrthoDB" id="284473at2759"/>
<gene>
    <name evidence="10" type="ORF">DERYTH_LOCUS15081</name>
</gene>
<feature type="domain" description="Cytosolic endo-beta-N-acetylglucosaminidase C-terminal" evidence="9">
    <location>
        <begin position="617"/>
        <end position="750"/>
    </location>
</feature>
<organism evidence="10 11">
    <name type="scientific">Dentiscutata erythropus</name>
    <dbReference type="NCBI Taxonomy" id="1348616"/>
    <lineage>
        <taxon>Eukaryota</taxon>
        <taxon>Fungi</taxon>
        <taxon>Fungi incertae sedis</taxon>
        <taxon>Mucoromycota</taxon>
        <taxon>Glomeromycotina</taxon>
        <taxon>Glomeromycetes</taxon>
        <taxon>Diversisporales</taxon>
        <taxon>Gigasporaceae</taxon>
        <taxon>Dentiscutata</taxon>
    </lineage>
</organism>
<comment type="caution">
    <text evidence="10">The sequence shown here is derived from an EMBL/GenBank/DDBJ whole genome shotgun (WGS) entry which is preliminary data.</text>
</comment>
<evidence type="ECO:0000313" key="10">
    <source>
        <dbReference type="EMBL" id="CAG8730596.1"/>
    </source>
</evidence>
<feature type="domain" description="Cytosolic endo-beta-N-acetylglucosaminidase TIM barrel" evidence="8">
    <location>
        <begin position="86"/>
        <end position="361"/>
    </location>
</feature>
<dbReference type="EC" id="3.2.1.96" evidence="3"/>
<dbReference type="InterPro" id="IPR005201">
    <property type="entry name" value="TIM_ENGase"/>
</dbReference>
<sequence>MKKLYYHENPHSKFSIPRSPYLTSLSELSKWKAENDEFNVAKVDLRERPTFKNDATQEEKDKRDCQVVVCHDMAGGYSESFFKIGFSHHRIAIPPPQWTNAAHRNGVKVLGTFITEWARDMLENELWVRGPHTNVPLDDSENVDRRIVSTVFADKLVSMAMYYNFDGWFINIESPLIGGSLHALQVITFMNYLTQQMHKHKPGSVVLWYDSITKEGTLSWQDHLNDLNYPFFDVTDGIFINYTWSEEYPELSAQKAGSRKRNVYTGIDIWGRNTYVIQKAKTSCALFAPAWTFEHLGKEGFWENDKRFWIGSADKHEDVTSQTDQNFKDEGLAVAHYIVPRYSPGINNFYTNFDRGCGYRFFIKGLNVLEQEWSHLSHQSIQPFPTKRISEVLSNNAPDMSTNISRDIAWSLTFDKAYNGGTSVAVYTTAGHDQVKTKIFMLPLYDLNVNVSPHGYTRARVTYLPEHRGIVVGLYLKIGHNRKIKDGGKIAFNLDTKPTRRESEDQKISLINLNNESYVDERSESENQYLPFQKFKTTTVSMSHNWITAEVLIPPNTFSVSPTSSSSDLVVQELGVSIISPPHAVKSDITQSSNVSTLVHIGQLSVSSATLPSRLPEPEVQNVFWQDNTLLIENLNHRGILRISGIIEWEMGVKVSEDRHITQDNTLDVEIPNSFGYYYVYAEIDSASQSGKPSVETLTFLGVADVSQFIVSGLEIPISKIMEDTILTIWVQGVRESTGEGVEYEKWKKCSIPLFYYTIKVGGFWKRVETVILK</sequence>
<evidence type="ECO:0000256" key="2">
    <source>
        <dbReference type="ARBA" id="ARBA00007849"/>
    </source>
</evidence>
<evidence type="ECO:0000256" key="7">
    <source>
        <dbReference type="ARBA" id="ARBA00034414"/>
    </source>
</evidence>
<dbReference type="InterPro" id="IPR057882">
    <property type="entry name" value="ENGase_C"/>
</dbReference>
<keyword evidence="5" id="KW-0378">Hydrolase</keyword>
<dbReference type="Pfam" id="PF03644">
    <property type="entry name" value="Glyco_hydro_85"/>
    <property type="match status" value="1"/>
</dbReference>
<comment type="subcellular location">
    <subcellularLocation>
        <location evidence="1">Cytoplasm</location>
        <location evidence="1">Cytosol</location>
    </subcellularLocation>
</comment>
<dbReference type="GO" id="GO:0033925">
    <property type="term" value="F:mannosyl-glycoprotein endo-beta-N-acetylglucosaminidase activity"/>
    <property type="evidence" value="ECO:0007669"/>
    <property type="project" value="UniProtKB-EC"/>
</dbReference>
<keyword evidence="4" id="KW-0963">Cytoplasm</keyword>
<keyword evidence="11" id="KW-1185">Reference proteome</keyword>
<evidence type="ECO:0000256" key="3">
    <source>
        <dbReference type="ARBA" id="ARBA00012566"/>
    </source>
</evidence>
<evidence type="ECO:0000256" key="6">
    <source>
        <dbReference type="ARBA" id="ARBA00023295"/>
    </source>
</evidence>
<protein>
    <recommendedName>
        <fullName evidence="3">mannosyl-glycoprotein endo-beta-N-acetylglucosaminidase</fullName>
        <ecNumber evidence="3">3.2.1.96</ecNumber>
    </recommendedName>
</protein>
<dbReference type="EMBL" id="CAJVPY010011922">
    <property type="protein sequence ID" value="CAG8730596.1"/>
    <property type="molecule type" value="Genomic_DNA"/>
</dbReference>
<dbReference type="PANTHER" id="PTHR13246">
    <property type="entry name" value="ENDO BETA N-ACETYLGLUCOSAMINIDASE"/>
    <property type="match status" value="1"/>
</dbReference>
<evidence type="ECO:0000256" key="5">
    <source>
        <dbReference type="ARBA" id="ARBA00022801"/>
    </source>
</evidence>